<dbReference type="EMBL" id="CABPRZ010000008">
    <property type="protein sequence ID" value="VVE04605.1"/>
    <property type="molecule type" value="Genomic_DNA"/>
</dbReference>
<evidence type="ECO:0000313" key="4">
    <source>
        <dbReference type="Proteomes" id="UP000414233"/>
    </source>
</evidence>
<sequence>MRLDKVSALSFDLDDTLWPFGPSVERAELALHAWLIANAPGTAGVLPTCQTLGRLRDDYERSRPDLVNNFRELRLGSIRRALEMGNEDVSLTQSAYEVFYSARQKVEFFEDVRPALEWLSVRFPLVAVTNGNADLQQTGGGRVFPWDAES</sequence>
<accession>A0A5E4V0F1</accession>
<dbReference type="InterPro" id="IPR051400">
    <property type="entry name" value="HAD-like_hydrolase"/>
</dbReference>
<dbReference type="PANTHER" id="PTHR46470:SF4">
    <property type="entry name" value="5-AMINO-6-(5-PHOSPHO-D-RIBITYLAMINO)URACIL PHOSPHATASE YIGB"/>
    <property type="match status" value="1"/>
</dbReference>
<dbReference type="SUPFAM" id="SSF56784">
    <property type="entry name" value="HAD-like"/>
    <property type="match status" value="1"/>
</dbReference>
<dbReference type="AlphaFoldDB" id="A0A5E4V0F1"/>
<dbReference type="Gene3D" id="3.40.50.1000">
    <property type="entry name" value="HAD superfamily/HAD-like"/>
    <property type="match status" value="1"/>
</dbReference>
<dbReference type="EC" id="3.1.3.-" evidence="3"/>
<keyword evidence="1 3" id="KW-0378">Hydrolase</keyword>
<protein>
    <submittedName>
        <fullName evidence="3">5-amino-6-(5-phospho-D-ribitylamino)uracil phosphatase YigB</fullName>
        <ecNumber evidence="3">3.1.3.-</ecNumber>
    </submittedName>
</protein>
<dbReference type="GO" id="GO:0009231">
    <property type="term" value="P:riboflavin biosynthetic process"/>
    <property type="evidence" value="ECO:0007669"/>
    <property type="project" value="TreeGrafter"/>
</dbReference>
<dbReference type="InterPro" id="IPR036412">
    <property type="entry name" value="HAD-like_sf"/>
</dbReference>
<evidence type="ECO:0000256" key="1">
    <source>
        <dbReference type="ARBA" id="ARBA00022801"/>
    </source>
</evidence>
<evidence type="ECO:0000256" key="2">
    <source>
        <dbReference type="ARBA" id="ARBA00022842"/>
    </source>
</evidence>
<gene>
    <name evidence="3" type="primary">yigB</name>
    <name evidence="3" type="ORF">PTE30175_02241</name>
</gene>
<proteinExistence type="predicted"/>
<dbReference type="Gene3D" id="1.20.120.710">
    <property type="entry name" value="Haloacid dehalogenase hydrolase-like domain"/>
    <property type="match status" value="1"/>
</dbReference>
<dbReference type="PANTHER" id="PTHR46470">
    <property type="entry name" value="N-ACYLNEURAMINATE-9-PHOSPHATASE"/>
    <property type="match status" value="1"/>
</dbReference>
<dbReference type="InterPro" id="IPR023214">
    <property type="entry name" value="HAD_sf"/>
</dbReference>
<evidence type="ECO:0000313" key="3">
    <source>
        <dbReference type="EMBL" id="VVE04605.1"/>
    </source>
</evidence>
<keyword evidence="4" id="KW-1185">Reference proteome</keyword>
<organism evidence="3 4">
    <name type="scientific">Pandoraea terrae</name>
    <dbReference type="NCBI Taxonomy" id="1537710"/>
    <lineage>
        <taxon>Bacteria</taxon>
        <taxon>Pseudomonadati</taxon>
        <taxon>Pseudomonadota</taxon>
        <taxon>Betaproteobacteria</taxon>
        <taxon>Burkholderiales</taxon>
        <taxon>Burkholderiaceae</taxon>
        <taxon>Pandoraea</taxon>
    </lineage>
</organism>
<dbReference type="GO" id="GO:0016787">
    <property type="term" value="F:hydrolase activity"/>
    <property type="evidence" value="ECO:0007669"/>
    <property type="project" value="UniProtKB-KW"/>
</dbReference>
<dbReference type="Proteomes" id="UP000414233">
    <property type="component" value="Unassembled WGS sequence"/>
</dbReference>
<reference evidence="3 4" key="1">
    <citation type="submission" date="2019-08" db="EMBL/GenBank/DDBJ databases">
        <authorList>
            <person name="Peeters C."/>
        </authorList>
    </citation>
    <scope>NUCLEOTIDE SEQUENCE [LARGE SCALE GENOMIC DNA]</scope>
    <source>
        <strain evidence="3 4">LMG 30175</strain>
    </source>
</reference>
<keyword evidence="2" id="KW-0460">Magnesium</keyword>
<name>A0A5E4V0F1_9BURK</name>